<evidence type="ECO:0000259" key="1">
    <source>
        <dbReference type="Pfam" id="PF06445"/>
    </source>
</evidence>
<dbReference type="SUPFAM" id="SSF55136">
    <property type="entry name" value="Probable bacterial effector-binding domain"/>
    <property type="match status" value="1"/>
</dbReference>
<accession>A0ABW5LY27</accession>
<dbReference type="Gene3D" id="3.20.80.10">
    <property type="entry name" value="Regulatory factor, effector binding domain"/>
    <property type="match status" value="1"/>
</dbReference>
<dbReference type="InterPro" id="IPR011256">
    <property type="entry name" value="Reg_factor_effector_dom_sf"/>
</dbReference>
<name>A0ABW5LY27_9FLAO</name>
<dbReference type="Proteomes" id="UP001597508">
    <property type="component" value="Unassembled WGS sequence"/>
</dbReference>
<evidence type="ECO:0000313" key="2">
    <source>
        <dbReference type="EMBL" id="MFD2568904.1"/>
    </source>
</evidence>
<dbReference type="InterPro" id="IPR029442">
    <property type="entry name" value="GyrI-like"/>
</dbReference>
<dbReference type="InterPro" id="IPR023393">
    <property type="entry name" value="START-like_dom_sf"/>
</dbReference>
<organism evidence="2 3">
    <name type="scientific">Pseudotenacibaculum haliotis</name>
    <dbReference type="NCBI Taxonomy" id="1862138"/>
    <lineage>
        <taxon>Bacteria</taxon>
        <taxon>Pseudomonadati</taxon>
        <taxon>Bacteroidota</taxon>
        <taxon>Flavobacteriia</taxon>
        <taxon>Flavobacteriales</taxon>
        <taxon>Flavobacteriaceae</taxon>
        <taxon>Pseudotenacibaculum</taxon>
    </lineage>
</organism>
<keyword evidence="3" id="KW-1185">Reference proteome</keyword>
<dbReference type="Pfam" id="PF10604">
    <property type="entry name" value="Polyketide_cyc2"/>
    <property type="match status" value="1"/>
</dbReference>
<evidence type="ECO:0000313" key="3">
    <source>
        <dbReference type="Proteomes" id="UP001597508"/>
    </source>
</evidence>
<reference evidence="3" key="1">
    <citation type="journal article" date="2019" name="Int. J. Syst. Evol. Microbiol.">
        <title>The Global Catalogue of Microorganisms (GCM) 10K type strain sequencing project: providing services to taxonomists for standard genome sequencing and annotation.</title>
        <authorList>
            <consortium name="The Broad Institute Genomics Platform"/>
            <consortium name="The Broad Institute Genome Sequencing Center for Infectious Disease"/>
            <person name="Wu L."/>
            <person name="Ma J."/>
        </authorList>
    </citation>
    <scope>NUCLEOTIDE SEQUENCE [LARGE SCALE GENOMIC DNA]</scope>
    <source>
        <strain evidence="3">KCTC 52127</strain>
    </source>
</reference>
<comment type="caution">
    <text evidence="2">The sequence shown here is derived from an EMBL/GenBank/DDBJ whole genome shotgun (WGS) entry which is preliminary data.</text>
</comment>
<gene>
    <name evidence="2" type="ORF">ACFSRZ_16130</name>
</gene>
<dbReference type="CDD" id="cd07818">
    <property type="entry name" value="SRPBCC_1"/>
    <property type="match status" value="1"/>
</dbReference>
<protein>
    <submittedName>
        <fullName evidence="2">SRPBCC family protein</fullName>
    </submittedName>
</protein>
<feature type="domain" description="GyrI-like small molecule binding" evidence="1">
    <location>
        <begin position="211"/>
        <end position="342"/>
    </location>
</feature>
<dbReference type="SUPFAM" id="SSF55961">
    <property type="entry name" value="Bet v1-like"/>
    <property type="match status" value="1"/>
</dbReference>
<dbReference type="EMBL" id="JBHULH010000012">
    <property type="protein sequence ID" value="MFD2568904.1"/>
    <property type="molecule type" value="Genomic_DNA"/>
</dbReference>
<dbReference type="Gene3D" id="3.30.530.20">
    <property type="match status" value="1"/>
</dbReference>
<dbReference type="InterPro" id="IPR019587">
    <property type="entry name" value="Polyketide_cyclase/dehydratase"/>
</dbReference>
<dbReference type="RefSeq" id="WP_379667608.1">
    <property type="nucleotide sequence ID" value="NZ_JBHULH010000012.1"/>
</dbReference>
<sequence>MKILKYILLFLLVVIVGGLIYTATIPSSYDVSHSRVIKAPASAIYNTVNDLRTWEEWGPWYEADTTITVTYGDITSGVGANSSWTSKEGPGTMKTIAVEPNKSINLELAFEGFDPSDIYWTFEEVEGGTKVTWGMKADDAPFAFKIGAAMMGGWEGMFGPDQEKGLENIEKLMAKKMEEENSFRIGDVQTVDLQGNKFIGFLQQTSTDISHEEMTKLFMANMPKAGIYAAQSGMQPGDYVPGSVFTKWDMENKEAEFYIGLLLNKKLKPGEGMTSIDIPKGKGVMVIKHGKYGVGDPEAHAKIDQYLKDNNLEPTGLVWELYLNDPTSVKPQDIQTGIYYALKN</sequence>
<proteinExistence type="predicted"/>
<dbReference type="Pfam" id="PF06445">
    <property type="entry name" value="GyrI-like"/>
    <property type="match status" value="1"/>
</dbReference>